<evidence type="ECO:0000256" key="10">
    <source>
        <dbReference type="HAMAP-Rule" id="MF_00330"/>
    </source>
</evidence>
<keyword evidence="3 10" id="KW-1003">Cell membrane</keyword>
<dbReference type="Proteomes" id="UP000431092">
    <property type="component" value="Unassembled WGS sequence"/>
</dbReference>
<keyword evidence="2 10" id="KW-0813">Transport</keyword>
<reference evidence="11 12" key="1">
    <citation type="submission" date="2019-11" db="EMBL/GenBank/DDBJ databases">
        <title>Whole genome sequencing identifies a novel species of the genus Arsenicicoccus isolated from human blood.</title>
        <authorList>
            <person name="Jeong J.H."/>
            <person name="Kweon O.J."/>
            <person name="Kim H.R."/>
            <person name="Kim T.-H."/>
            <person name="Ha S.-M."/>
            <person name="Lee M.-K."/>
        </authorList>
    </citation>
    <scope>NUCLEOTIDE SEQUENCE [LARGE SCALE GENOMIC DNA]</scope>
    <source>
        <strain evidence="11 12">MKL-02</strain>
    </source>
</reference>
<protein>
    <recommendedName>
        <fullName evidence="10">Cobalt transport protein CbiN</fullName>
    </recommendedName>
    <alternativeName>
        <fullName evidence="10">Energy-coupling factor transporter probable substrate-capture protein CbiN</fullName>
        <shortName evidence="10">ECF transporter S component CbiN</shortName>
    </alternativeName>
</protein>
<comment type="subcellular location">
    <subcellularLocation>
        <location evidence="10">Cell membrane</location>
        <topology evidence="10">Multi-pass membrane protein</topology>
    </subcellularLocation>
</comment>
<comment type="caution">
    <text evidence="10">Lacks conserved residue(s) required for the propagation of feature annotation.</text>
</comment>
<dbReference type="GO" id="GO:0009236">
    <property type="term" value="P:cobalamin biosynthetic process"/>
    <property type="evidence" value="ECO:0007669"/>
    <property type="project" value="UniProtKB-UniRule"/>
</dbReference>
<accession>A0A6I3IHT7</accession>
<evidence type="ECO:0000256" key="9">
    <source>
        <dbReference type="ARBA" id="ARBA00023285"/>
    </source>
</evidence>
<comment type="subunit">
    <text evidence="10">Forms an energy-coupling factor (ECF) transporter complex composed of an ATP-binding protein (A component, CbiO), a transmembrane protein (T component, CbiQ) and 2 possible substrate-capture proteins (S components, CbiM and CbiN) of unknown stoichimetry.</text>
</comment>
<evidence type="ECO:0000313" key="12">
    <source>
        <dbReference type="Proteomes" id="UP000431092"/>
    </source>
</evidence>
<name>A0A6I3IHT7_9MICO</name>
<comment type="pathway">
    <text evidence="10">Cofactor biosynthesis; adenosylcobalamin biosynthesis.</text>
</comment>
<dbReference type="GO" id="GO:0015087">
    <property type="term" value="F:cobalt ion transmembrane transporter activity"/>
    <property type="evidence" value="ECO:0007669"/>
    <property type="project" value="UniProtKB-UniRule"/>
</dbReference>
<evidence type="ECO:0000256" key="8">
    <source>
        <dbReference type="ARBA" id="ARBA00023136"/>
    </source>
</evidence>
<evidence type="ECO:0000256" key="7">
    <source>
        <dbReference type="ARBA" id="ARBA00023065"/>
    </source>
</evidence>
<organism evidence="11 12">
    <name type="scientific">Arsenicicoccus cauae</name>
    <dbReference type="NCBI Taxonomy" id="2663847"/>
    <lineage>
        <taxon>Bacteria</taxon>
        <taxon>Bacillati</taxon>
        <taxon>Actinomycetota</taxon>
        <taxon>Actinomycetes</taxon>
        <taxon>Micrococcales</taxon>
        <taxon>Intrasporangiaceae</taxon>
        <taxon>Arsenicicoccus</taxon>
    </lineage>
</organism>
<dbReference type="AlphaFoldDB" id="A0A6I3IHT7"/>
<dbReference type="NCBIfam" id="NF002780">
    <property type="entry name" value="PRK02898.1"/>
    <property type="match status" value="1"/>
</dbReference>
<feature type="transmembrane region" description="Helical" evidence="10">
    <location>
        <begin position="73"/>
        <end position="92"/>
    </location>
</feature>
<gene>
    <name evidence="10" type="primary">cbiN</name>
    <name evidence="11" type="ORF">GGG17_04295</name>
</gene>
<dbReference type="HAMAP" id="MF_00330">
    <property type="entry name" value="CbiN"/>
    <property type="match status" value="1"/>
</dbReference>
<keyword evidence="6 10" id="KW-1133">Transmembrane helix</keyword>
<evidence type="ECO:0000256" key="2">
    <source>
        <dbReference type="ARBA" id="ARBA00022448"/>
    </source>
</evidence>
<sequence>MRPRRHLLTVVCLLALVALLAVPLLLDARRSGPEERFVGTDSAATSAIEQAHPDYQPWFRSVFEPSGEVESGLFALQAAVGAGVLGYVIGYLRGRSRPRPQGSD</sequence>
<dbReference type="Pfam" id="PF02553">
    <property type="entry name" value="CbiN"/>
    <property type="match status" value="1"/>
</dbReference>
<comment type="similarity">
    <text evidence="10">Belongs to the CbiN family.</text>
</comment>
<keyword evidence="5 10" id="KW-0812">Transmembrane</keyword>
<dbReference type="PANTHER" id="PTHR38662:SF1">
    <property type="entry name" value="COBALT TRANSPORT PROTEIN CBIN"/>
    <property type="match status" value="1"/>
</dbReference>
<comment type="function">
    <text evidence="10">Part of the energy-coupling factor (ECF) transporter complex CbiMNOQ involved in cobalt import.</text>
</comment>
<dbReference type="PANTHER" id="PTHR38662">
    <property type="entry name" value="COBALT TRANSPORT PROTEIN CBIN"/>
    <property type="match status" value="1"/>
</dbReference>
<keyword evidence="1 10" id="KW-0171">Cobalt transport</keyword>
<keyword evidence="9 10" id="KW-0170">Cobalt</keyword>
<keyword evidence="4 10" id="KW-0169">Cobalamin biosynthesis</keyword>
<keyword evidence="8 10" id="KW-0472">Membrane</keyword>
<evidence type="ECO:0000256" key="3">
    <source>
        <dbReference type="ARBA" id="ARBA00022475"/>
    </source>
</evidence>
<dbReference type="UniPathway" id="UPA00148"/>
<evidence type="ECO:0000256" key="5">
    <source>
        <dbReference type="ARBA" id="ARBA00022692"/>
    </source>
</evidence>
<dbReference type="GO" id="GO:0005886">
    <property type="term" value="C:plasma membrane"/>
    <property type="evidence" value="ECO:0007669"/>
    <property type="project" value="UniProtKB-SubCell"/>
</dbReference>
<proteinExistence type="inferred from homology"/>
<keyword evidence="7 10" id="KW-0406">Ion transport</keyword>
<evidence type="ECO:0000256" key="1">
    <source>
        <dbReference type="ARBA" id="ARBA00022426"/>
    </source>
</evidence>
<evidence type="ECO:0000313" key="11">
    <source>
        <dbReference type="EMBL" id="MTB71205.1"/>
    </source>
</evidence>
<evidence type="ECO:0000256" key="6">
    <source>
        <dbReference type="ARBA" id="ARBA00022989"/>
    </source>
</evidence>
<dbReference type="RefSeq" id="WP_154592556.1">
    <property type="nucleotide sequence ID" value="NZ_CP171001.1"/>
</dbReference>
<keyword evidence="12" id="KW-1185">Reference proteome</keyword>
<dbReference type="InterPro" id="IPR003705">
    <property type="entry name" value="CbiN"/>
</dbReference>
<evidence type="ECO:0000256" key="4">
    <source>
        <dbReference type="ARBA" id="ARBA00022573"/>
    </source>
</evidence>
<dbReference type="EMBL" id="WLVL01000018">
    <property type="protein sequence ID" value="MTB71205.1"/>
    <property type="molecule type" value="Genomic_DNA"/>
</dbReference>
<comment type="caution">
    <text evidence="11">The sequence shown here is derived from an EMBL/GenBank/DDBJ whole genome shotgun (WGS) entry which is preliminary data.</text>
</comment>